<comment type="caution">
    <text evidence="3">The sequence shown here is derived from an EMBL/GenBank/DDBJ whole genome shotgun (WGS) entry which is preliminary data.</text>
</comment>
<feature type="region of interest" description="Disordered" evidence="1">
    <location>
        <begin position="149"/>
        <end position="181"/>
    </location>
</feature>
<organism evidence="3 4">
    <name type="scientific">Apiospora marii</name>
    <dbReference type="NCBI Taxonomy" id="335849"/>
    <lineage>
        <taxon>Eukaryota</taxon>
        <taxon>Fungi</taxon>
        <taxon>Dikarya</taxon>
        <taxon>Ascomycota</taxon>
        <taxon>Pezizomycotina</taxon>
        <taxon>Sordariomycetes</taxon>
        <taxon>Xylariomycetidae</taxon>
        <taxon>Amphisphaeriales</taxon>
        <taxon>Apiosporaceae</taxon>
        <taxon>Apiospora</taxon>
    </lineage>
</organism>
<evidence type="ECO:0000313" key="4">
    <source>
        <dbReference type="Proteomes" id="UP001396898"/>
    </source>
</evidence>
<evidence type="ECO:0000313" key="3">
    <source>
        <dbReference type="EMBL" id="KAK8006045.1"/>
    </source>
</evidence>
<feature type="transmembrane region" description="Helical" evidence="2">
    <location>
        <begin position="118"/>
        <end position="144"/>
    </location>
</feature>
<accession>A0ABR1R9E6</accession>
<gene>
    <name evidence="3" type="ORF">PG991_012342</name>
</gene>
<dbReference type="Proteomes" id="UP001396898">
    <property type="component" value="Unassembled WGS sequence"/>
</dbReference>
<feature type="compositionally biased region" description="Basic and acidic residues" evidence="1">
    <location>
        <begin position="25"/>
        <end position="49"/>
    </location>
</feature>
<dbReference type="EMBL" id="JAQQWI010000017">
    <property type="protein sequence ID" value="KAK8006045.1"/>
    <property type="molecule type" value="Genomic_DNA"/>
</dbReference>
<feature type="compositionally biased region" description="Acidic residues" evidence="1">
    <location>
        <begin position="1"/>
        <end position="10"/>
    </location>
</feature>
<keyword evidence="2" id="KW-0472">Membrane</keyword>
<protein>
    <submittedName>
        <fullName evidence="3">Uncharacterized protein</fullName>
    </submittedName>
</protein>
<keyword evidence="2" id="KW-1133">Transmembrane helix</keyword>
<reference evidence="3 4" key="1">
    <citation type="submission" date="2023-01" db="EMBL/GenBank/DDBJ databases">
        <title>Analysis of 21 Apiospora genomes using comparative genomics revels a genus with tremendous synthesis potential of carbohydrate active enzymes and secondary metabolites.</title>
        <authorList>
            <person name="Sorensen T."/>
        </authorList>
    </citation>
    <scope>NUCLEOTIDE SEQUENCE [LARGE SCALE GENOMIC DNA]</scope>
    <source>
        <strain evidence="3 4">CBS 20057</strain>
    </source>
</reference>
<evidence type="ECO:0000256" key="1">
    <source>
        <dbReference type="SAM" id="MobiDB-lite"/>
    </source>
</evidence>
<name>A0ABR1R9E6_9PEZI</name>
<proteinExistence type="predicted"/>
<feature type="compositionally biased region" description="Low complexity" evidence="1">
    <location>
        <begin position="149"/>
        <end position="169"/>
    </location>
</feature>
<keyword evidence="2" id="KW-0812">Transmembrane</keyword>
<keyword evidence="4" id="KW-1185">Reference proteome</keyword>
<feature type="region of interest" description="Disordered" evidence="1">
    <location>
        <begin position="1"/>
        <end position="97"/>
    </location>
</feature>
<sequence length="264" mass="27238">MYGPPEEDGYPDTPHKAAPSPHPNRGADHAPEVVESHGMEYNTAEHRSYPEAVAAAPQSRTPLPEYSSYHSGYKHGGYADPTKEGGGGGLEPPGSSHAVAISSENAAHKKRICGVSRLVFFALLSLLAVALVAVGLGVGLGVGLQHSHNSNSADADAASASSSASGASAVPSPTSTVTPGGSGNATCVAGLRYCGWDLIEQHHYPINLLQNAGSSDPYNDLYSCEKGNGIGWLEACGGAVQCQPPEHNTDGCDLKTRQSCCLPH</sequence>
<evidence type="ECO:0000256" key="2">
    <source>
        <dbReference type="SAM" id="Phobius"/>
    </source>
</evidence>